<organism evidence="1 2">
    <name type="scientific">Larkinella arboricola</name>
    <dbReference type="NCBI Taxonomy" id="643671"/>
    <lineage>
        <taxon>Bacteria</taxon>
        <taxon>Pseudomonadati</taxon>
        <taxon>Bacteroidota</taxon>
        <taxon>Cytophagia</taxon>
        <taxon>Cytophagales</taxon>
        <taxon>Spirosomataceae</taxon>
        <taxon>Larkinella</taxon>
    </lineage>
</organism>
<dbReference type="OrthoDB" id="7875217at2"/>
<dbReference type="RefSeq" id="WP_111631032.1">
    <property type="nucleotide sequence ID" value="NZ_QLMC01000007.1"/>
</dbReference>
<accession>A0A327WNW9</accession>
<proteinExistence type="predicted"/>
<evidence type="ECO:0000313" key="2">
    <source>
        <dbReference type="Proteomes" id="UP000248790"/>
    </source>
</evidence>
<reference evidence="1 2" key="1">
    <citation type="submission" date="2018-06" db="EMBL/GenBank/DDBJ databases">
        <title>Genomic Encyclopedia of Archaeal and Bacterial Type Strains, Phase II (KMG-II): from individual species to whole genera.</title>
        <authorList>
            <person name="Goeker M."/>
        </authorList>
    </citation>
    <scope>NUCLEOTIDE SEQUENCE [LARGE SCALE GENOMIC DNA]</scope>
    <source>
        <strain evidence="1 2">DSM 21851</strain>
    </source>
</reference>
<gene>
    <name evidence="1" type="ORF">LX87_05035</name>
</gene>
<name>A0A327WNW9_LARAB</name>
<evidence type="ECO:0000313" key="1">
    <source>
        <dbReference type="EMBL" id="RAJ92704.1"/>
    </source>
</evidence>
<comment type="caution">
    <text evidence="1">The sequence shown here is derived from an EMBL/GenBank/DDBJ whole genome shotgun (WGS) entry which is preliminary data.</text>
</comment>
<dbReference type="Proteomes" id="UP000248790">
    <property type="component" value="Unassembled WGS sequence"/>
</dbReference>
<sequence length="152" mass="17991">MDWQQLKENVYYQDGSLRDIYVHHVTRKDWQLWADYVNTHYKTSVLIYETQAKTDTIDIGIAFAYWNRSHDNCSTASVYLDEIQVNIHFFRENEIENDLTPTEVKSVEDHNKVLAYMKEMSNVLNKEVVLTPENEPETVLISVNRDKTFINL</sequence>
<dbReference type="EMBL" id="QLMC01000007">
    <property type="protein sequence ID" value="RAJ92704.1"/>
    <property type="molecule type" value="Genomic_DNA"/>
</dbReference>
<protein>
    <submittedName>
        <fullName evidence="1">Uncharacterized protein</fullName>
    </submittedName>
</protein>
<dbReference type="AlphaFoldDB" id="A0A327WNW9"/>
<keyword evidence="2" id="KW-1185">Reference proteome</keyword>